<dbReference type="InterPro" id="IPR027359">
    <property type="entry name" value="Volt_channel_dom_sf"/>
</dbReference>
<proteinExistence type="predicted"/>
<evidence type="ECO:0000256" key="8">
    <source>
        <dbReference type="SAM" id="Coils"/>
    </source>
</evidence>
<evidence type="ECO:0000256" key="6">
    <source>
        <dbReference type="ARBA" id="ARBA00023136"/>
    </source>
</evidence>
<keyword evidence="4 9" id="KW-1133">Transmembrane helix</keyword>
<evidence type="ECO:0000256" key="3">
    <source>
        <dbReference type="ARBA" id="ARBA00022692"/>
    </source>
</evidence>
<evidence type="ECO:0000313" key="12">
    <source>
        <dbReference type="Proteomes" id="UP000245080"/>
    </source>
</evidence>
<sequence>MKNSALRSTYDMFIITLAIISTGLTLYEFAEQIPLNTAPFDTIDNLIWAVFTIDYFGGLWLAKNKRQYVKTHVLDLLAIIPVNYLFSLFRFARVIRLVRIARLIRLAGVIVKIREKLYSFLKTNGFLYLMYASIVIILLASAFFSMAENISFGEAIWWALTTATTVGYGDVAPHTHAGKVIAIFLMLVGVGFVGMLTSTLTTFFAANQQDSQQLNRVQNEIAQLHKENHQLQQKLDHLSDQLQNSAQKKPRD</sequence>
<dbReference type="PANTHER" id="PTHR11537:SF254">
    <property type="entry name" value="POTASSIUM VOLTAGE-GATED CHANNEL PROTEIN SHAB"/>
    <property type="match status" value="1"/>
</dbReference>
<dbReference type="OrthoDB" id="9785285at2"/>
<keyword evidence="5" id="KW-0406">Ion transport</keyword>
<name>A0A2V1MX32_9LACO</name>
<gene>
    <name evidence="11" type="ORF">DCM90_08635</name>
</gene>
<keyword evidence="2" id="KW-0813">Transport</keyword>
<protein>
    <submittedName>
        <fullName evidence="11">Ion transporter</fullName>
    </submittedName>
</protein>
<feature type="transmembrane region" description="Helical" evidence="9">
    <location>
        <begin position="180"/>
        <end position="206"/>
    </location>
</feature>
<dbReference type="AlphaFoldDB" id="A0A2V1MX32"/>
<keyword evidence="3 9" id="KW-0812">Transmembrane</keyword>
<dbReference type="Pfam" id="PF07885">
    <property type="entry name" value="Ion_trans_2"/>
    <property type="match status" value="1"/>
</dbReference>
<evidence type="ECO:0000256" key="7">
    <source>
        <dbReference type="ARBA" id="ARBA00023303"/>
    </source>
</evidence>
<dbReference type="PANTHER" id="PTHR11537">
    <property type="entry name" value="VOLTAGE-GATED POTASSIUM CHANNEL"/>
    <property type="match status" value="1"/>
</dbReference>
<keyword evidence="7" id="KW-0407">Ion channel</keyword>
<keyword evidence="8" id="KW-0175">Coiled coil</keyword>
<dbReference type="EMBL" id="QCXQ01000006">
    <property type="protein sequence ID" value="PWF99633.1"/>
    <property type="molecule type" value="Genomic_DNA"/>
</dbReference>
<evidence type="ECO:0000256" key="9">
    <source>
        <dbReference type="SAM" id="Phobius"/>
    </source>
</evidence>
<feature type="coiled-coil region" evidence="8">
    <location>
        <begin position="207"/>
        <end position="248"/>
    </location>
</feature>
<feature type="domain" description="Potassium channel" evidence="10">
    <location>
        <begin position="134"/>
        <end position="204"/>
    </location>
</feature>
<feature type="transmembrane region" description="Helical" evidence="9">
    <location>
        <begin position="42"/>
        <end position="61"/>
    </location>
</feature>
<evidence type="ECO:0000259" key="10">
    <source>
        <dbReference type="Pfam" id="PF07885"/>
    </source>
</evidence>
<dbReference type="SUPFAM" id="SSF81324">
    <property type="entry name" value="Voltage-gated potassium channels"/>
    <property type="match status" value="1"/>
</dbReference>
<keyword evidence="12" id="KW-1185">Reference proteome</keyword>
<evidence type="ECO:0000256" key="4">
    <source>
        <dbReference type="ARBA" id="ARBA00022989"/>
    </source>
</evidence>
<accession>A0A2V1MX32</accession>
<evidence type="ECO:0000256" key="2">
    <source>
        <dbReference type="ARBA" id="ARBA00022448"/>
    </source>
</evidence>
<dbReference type="Gene3D" id="1.10.287.70">
    <property type="match status" value="1"/>
</dbReference>
<feature type="transmembrane region" description="Helical" evidence="9">
    <location>
        <begin position="12"/>
        <end position="30"/>
    </location>
</feature>
<evidence type="ECO:0000256" key="1">
    <source>
        <dbReference type="ARBA" id="ARBA00004141"/>
    </source>
</evidence>
<dbReference type="Gene3D" id="1.20.120.350">
    <property type="entry name" value="Voltage-gated potassium channels. Chain C"/>
    <property type="match status" value="1"/>
</dbReference>
<dbReference type="GO" id="GO:0001508">
    <property type="term" value="P:action potential"/>
    <property type="evidence" value="ECO:0007669"/>
    <property type="project" value="TreeGrafter"/>
</dbReference>
<comment type="caution">
    <text evidence="11">The sequence shown here is derived from an EMBL/GenBank/DDBJ whole genome shotgun (WGS) entry which is preliminary data.</text>
</comment>
<dbReference type="InterPro" id="IPR028325">
    <property type="entry name" value="VG_K_chnl"/>
</dbReference>
<dbReference type="GO" id="GO:0005249">
    <property type="term" value="F:voltage-gated potassium channel activity"/>
    <property type="evidence" value="ECO:0007669"/>
    <property type="project" value="InterPro"/>
</dbReference>
<organism evidence="11 12">
    <name type="scientific">Levilactobacillus bambusae</name>
    <dbReference type="NCBI Taxonomy" id="2024736"/>
    <lineage>
        <taxon>Bacteria</taxon>
        <taxon>Bacillati</taxon>
        <taxon>Bacillota</taxon>
        <taxon>Bacilli</taxon>
        <taxon>Lactobacillales</taxon>
        <taxon>Lactobacillaceae</taxon>
        <taxon>Levilactobacillus</taxon>
    </lineage>
</organism>
<dbReference type="Proteomes" id="UP000245080">
    <property type="component" value="Unassembled WGS sequence"/>
</dbReference>
<dbReference type="InterPro" id="IPR013099">
    <property type="entry name" value="K_chnl_dom"/>
</dbReference>
<evidence type="ECO:0000256" key="5">
    <source>
        <dbReference type="ARBA" id="ARBA00023065"/>
    </source>
</evidence>
<reference evidence="11 12" key="1">
    <citation type="journal article" date="2018" name="Int. J. Syst. Evol. Microbiol.">
        <title>Lactobacillus bambusae sp. nov., isolated from a traditional fermented Ma-bamboo shoots of Taiwan.</title>
        <authorList>
            <person name="Wang L.-T."/>
        </authorList>
    </citation>
    <scope>NUCLEOTIDE SEQUENCE [LARGE SCALE GENOMIC DNA]</scope>
    <source>
        <strain evidence="11 12">BS-W1</strain>
    </source>
</reference>
<keyword evidence="6 9" id="KW-0472">Membrane</keyword>
<comment type="subcellular location">
    <subcellularLocation>
        <location evidence="1">Membrane</location>
        <topology evidence="1">Multi-pass membrane protein</topology>
    </subcellularLocation>
</comment>
<feature type="transmembrane region" description="Helical" evidence="9">
    <location>
        <begin position="125"/>
        <end position="144"/>
    </location>
</feature>
<dbReference type="GO" id="GO:0008076">
    <property type="term" value="C:voltage-gated potassium channel complex"/>
    <property type="evidence" value="ECO:0007669"/>
    <property type="project" value="InterPro"/>
</dbReference>
<evidence type="ECO:0000313" key="11">
    <source>
        <dbReference type="EMBL" id="PWF99633.1"/>
    </source>
</evidence>